<evidence type="ECO:0000313" key="2">
    <source>
        <dbReference type="Proteomes" id="UP000184280"/>
    </source>
</evidence>
<accession>A0A1M7M8M4</accession>
<dbReference type="AlphaFoldDB" id="A0A1M7M8M4"/>
<organism evidence="1 2">
    <name type="scientific">Xylanibacter ruminicola</name>
    <name type="common">Prevotella ruminicola</name>
    <dbReference type="NCBI Taxonomy" id="839"/>
    <lineage>
        <taxon>Bacteria</taxon>
        <taxon>Pseudomonadati</taxon>
        <taxon>Bacteroidota</taxon>
        <taxon>Bacteroidia</taxon>
        <taxon>Bacteroidales</taxon>
        <taxon>Prevotellaceae</taxon>
        <taxon>Xylanibacter</taxon>
    </lineage>
</organism>
<sequence>MIIFGIILYICHMKDKVDHYTICFIDSCPMHRHCLRWMVGRYADTSRETYLSVNPHNPLMGSDNCPMYREDIRVMKKKGFTNMYYDMPGHLEFKIRKQLIDKFGRKQYFEMRKGERLITPEQQQIIEQVIRANNWEGPIKFDGEVEDYLW</sequence>
<dbReference type="Pfam" id="PF19555">
    <property type="entry name" value="DUF6078"/>
    <property type="match status" value="1"/>
</dbReference>
<gene>
    <name evidence="1" type="ORF">SAMN04488494_2814</name>
</gene>
<dbReference type="InterPro" id="IPR045724">
    <property type="entry name" value="DUF6078"/>
</dbReference>
<dbReference type="EMBL" id="FRCJ01000007">
    <property type="protein sequence ID" value="SHM87124.1"/>
    <property type="molecule type" value="Genomic_DNA"/>
</dbReference>
<name>A0A1M7M8M4_XYLRU</name>
<proteinExistence type="predicted"/>
<protein>
    <submittedName>
        <fullName evidence="1">Uncharacterized protein</fullName>
    </submittedName>
</protein>
<reference evidence="1 2" key="1">
    <citation type="submission" date="2016-11" db="EMBL/GenBank/DDBJ databases">
        <authorList>
            <person name="Jaros S."/>
            <person name="Januszkiewicz K."/>
            <person name="Wedrychowicz H."/>
        </authorList>
    </citation>
    <scope>NUCLEOTIDE SEQUENCE [LARGE SCALE GENOMIC DNA]</scope>
    <source>
        <strain evidence="1 2">BPI-34</strain>
    </source>
</reference>
<evidence type="ECO:0000313" key="1">
    <source>
        <dbReference type="EMBL" id="SHM87124.1"/>
    </source>
</evidence>
<dbReference type="Proteomes" id="UP000184280">
    <property type="component" value="Unassembled WGS sequence"/>
</dbReference>